<dbReference type="Pfam" id="PF04234">
    <property type="entry name" value="CopC"/>
    <property type="match status" value="1"/>
</dbReference>
<name>A0A6J7EZ85_9ZZZZ</name>
<evidence type="ECO:0000313" key="7">
    <source>
        <dbReference type="EMBL" id="CAB4887731.1"/>
    </source>
</evidence>
<keyword evidence="4" id="KW-0186">Copper</keyword>
<proteinExistence type="predicted"/>
<feature type="transmembrane region" description="Helical" evidence="5">
    <location>
        <begin position="174"/>
        <end position="193"/>
    </location>
</feature>
<keyword evidence="5" id="KW-1133">Transmembrane helix</keyword>
<dbReference type="SUPFAM" id="SSF81296">
    <property type="entry name" value="E set domains"/>
    <property type="match status" value="1"/>
</dbReference>
<dbReference type="GO" id="GO:0005886">
    <property type="term" value="C:plasma membrane"/>
    <property type="evidence" value="ECO:0007669"/>
    <property type="project" value="TreeGrafter"/>
</dbReference>
<keyword evidence="5" id="KW-0472">Membrane</keyword>
<evidence type="ECO:0000256" key="4">
    <source>
        <dbReference type="ARBA" id="ARBA00023008"/>
    </source>
</evidence>
<evidence type="ECO:0000256" key="2">
    <source>
        <dbReference type="ARBA" id="ARBA00022723"/>
    </source>
</evidence>
<dbReference type="GO" id="GO:0005507">
    <property type="term" value="F:copper ion binding"/>
    <property type="evidence" value="ECO:0007669"/>
    <property type="project" value="InterPro"/>
</dbReference>
<dbReference type="InterPro" id="IPR032694">
    <property type="entry name" value="CopC/D"/>
</dbReference>
<evidence type="ECO:0000259" key="6">
    <source>
        <dbReference type="Pfam" id="PF04234"/>
    </source>
</evidence>
<dbReference type="Gene3D" id="2.60.40.1220">
    <property type="match status" value="1"/>
</dbReference>
<dbReference type="InterPro" id="IPR014756">
    <property type="entry name" value="Ig_E-set"/>
</dbReference>
<reference evidence="7" key="1">
    <citation type="submission" date="2020-05" db="EMBL/GenBank/DDBJ databases">
        <authorList>
            <person name="Chiriac C."/>
            <person name="Salcher M."/>
            <person name="Ghai R."/>
            <person name="Kavagutti S V."/>
        </authorList>
    </citation>
    <scope>NUCLEOTIDE SEQUENCE</scope>
</reference>
<dbReference type="PANTHER" id="PTHR34820:SF4">
    <property type="entry name" value="INNER MEMBRANE PROTEIN YEBZ"/>
    <property type="match status" value="1"/>
</dbReference>
<feature type="domain" description="CopC" evidence="6">
    <location>
        <begin position="42"/>
        <end position="134"/>
    </location>
</feature>
<dbReference type="GO" id="GO:0042597">
    <property type="term" value="C:periplasmic space"/>
    <property type="evidence" value="ECO:0007669"/>
    <property type="project" value="InterPro"/>
</dbReference>
<accession>A0A6J7EZ85</accession>
<protein>
    <submittedName>
        <fullName evidence="7">Unannotated protein</fullName>
    </submittedName>
</protein>
<keyword evidence="5" id="KW-0812">Transmembrane</keyword>
<sequence length="205" mass="20713">MTLATVPTVAESRMTWRRVAGVAGLLVVMGASLAVASPASAHSQLVSTTPADGAMLTTAPQSVVLTFNEALIPEVDSVSINDADGNVVASQRVQPDGPTITVPWPSGLPAGSYQVAYRVVSGDGHPVVGAIMFTYASGDKAGRPAADAPTAGQVTELPRGSVDAQGESASRGGLVAAAVIGLAVVLTLVAVLVRRRRRALSMTGS</sequence>
<dbReference type="AlphaFoldDB" id="A0A6J7EZ85"/>
<dbReference type="GO" id="GO:0030313">
    <property type="term" value="C:cell envelope"/>
    <property type="evidence" value="ECO:0007669"/>
    <property type="project" value="UniProtKB-SubCell"/>
</dbReference>
<dbReference type="GO" id="GO:0046688">
    <property type="term" value="P:response to copper ion"/>
    <property type="evidence" value="ECO:0007669"/>
    <property type="project" value="InterPro"/>
</dbReference>
<gene>
    <name evidence="7" type="ORF">UFOPK3402_02080</name>
</gene>
<evidence type="ECO:0000256" key="5">
    <source>
        <dbReference type="SAM" id="Phobius"/>
    </source>
</evidence>
<comment type="subcellular location">
    <subcellularLocation>
        <location evidence="1">Cell envelope</location>
    </subcellularLocation>
</comment>
<organism evidence="7">
    <name type="scientific">freshwater metagenome</name>
    <dbReference type="NCBI Taxonomy" id="449393"/>
    <lineage>
        <taxon>unclassified sequences</taxon>
        <taxon>metagenomes</taxon>
        <taxon>ecological metagenomes</taxon>
    </lineage>
</organism>
<evidence type="ECO:0000256" key="3">
    <source>
        <dbReference type="ARBA" id="ARBA00022729"/>
    </source>
</evidence>
<dbReference type="PANTHER" id="PTHR34820">
    <property type="entry name" value="INNER MEMBRANE PROTEIN YEBZ"/>
    <property type="match status" value="1"/>
</dbReference>
<dbReference type="InterPro" id="IPR014755">
    <property type="entry name" value="Cu-Rt/internalin_Ig-like"/>
</dbReference>
<keyword evidence="2" id="KW-0479">Metal-binding</keyword>
<dbReference type="InterPro" id="IPR007348">
    <property type="entry name" value="CopC_dom"/>
</dbReference>
<dbReference type="EMBL" id="CAFBLS010000357">
    <property type="protein sequence ID" value="CAB4887731.1"/>
    <property type="molecule type" value="Genomic_DNA"/>
</dbReference>
<dbReference type="GO" id="GO:0006825">
    <property type="term" value="P:copper ion transport"/>
    <property type="evidence" value="ECO:0007669"/>
    <property type="project" value="InterPro"/>
</dbReference>
<evidence type="ECO:0000256" key="1">
    <source>
        <dbReference type="ARBA" id="ARBA00004196"/>
    </source>
</evidence>
<keyword evidence="3" id="KW-0732">Signal</keyword>